<dbReference type="InterPro" id="IPR008984">
    <property type="entry name" value="SMAD_FHA_dom_sf"/>
</dbReference>
<evidence type="ECO:0000259" key="8">
    <source>
        <dbReference type="PROSITE" id="PS50006"/>
    </source>
</evidence>
<dbReference type="GO" id="GO:0030870">
    <property type="term" value="C:Mre11 complex"/>
    <property type="evidence" value="ECO:0007669"/>
    <property type="project" value="InterPro"/>
</dbReference>
<keyword evidence="7" id="KW-1133">Transmembrane helix</keyword>
<feature type="transmembrane region" description="Helical" evidence="7">
    <location>
        <begin position="123"/>
        <end position="143"/>
    </location>
</feature>
<accession>A0A9Q1JSA9</accession>
<dbReference type="PANTHER" id="PTHR12162:SF0">
    <property type="entry name" value="NIBRIN"/>
    <property type="match status" value="1"/>
</dbReference>
<comment type="subcellular location">
    <subcellularLocation>
        <location evidence="1">Nucleus</location>
    </subcellularLocation>
</comment>
<keyword evidence="7" id="KW-0812">Transmembrane</keyword>
<evidence type="ECO:0000256" key="5">
    <source>
        <dbReference type="ARBA" id="ARBA00044757"/>
    </source>
</evidence>
<name>A0A9Q1JSA9_9CARY</name>
<evidence type="ECO:0000256" key="6">
    <source>
        <dbReference type="SAM" id="MobiDB-lite"/>
    </source>
</evidence>
<sequence length="586" mass="66813">MPVGCEVTISSDKGVPRIHAEIVVDAMEASEPVGNRSCIFSTVWIRDCSTYGTFIERNSSIKEKVHECPGGETYLKNWELVSFGMGNATYRYCYFLEFYLFTFVLMNYFLLDDKLFAWKVSGYYNVDVSWCCMFYFVPLRFYLCSFTNSQVALSTQDRGSSIPLCCVIFSCFIMTLLYISNYLFIFSLLLLYVCASANWSRYRIWTWKHAVISKVENSAFFKRAAGDGVPEVMCYTIDANTSFLGACVTHTWTTECTHVIVDPFMPEIEEIVDTIAAKKPLVLSTWLEYKFGDRMRLLLEVAGAKVLSVEDFDSDSQHLGYAEIDRLVLVTPAASADQFPPMRLSVRNKRDQFDFCCYIRIFRPIKSYIPIWKEKWKVVVSSSCSTSERIVADSDAETETATSDHPITDNALARSADDESEQPTFSEHATVTSEATQRTEFTEQNSRTMVREEDKQAIEYESKEYKSLNHTASMGNDHTMKNFVEPNRAVARKREDNPELGNVDILYSQNLIFRDTNLQSTGNATESGVINFERFRKVSAACVSFHDETYNCDYHGCDFAFVASTCYVLPPPPNGLIFLCAFILLY</sequence>
<proteinExistence type="inferred from homology"/>
<keyword evidence="3" id="KW-0234">DNA repair</keyword>
<evidence type="ECO:0000256" key="3">
    <source>
        <dbReference type="ARBA" id="ARBA00023204"/>
    </source>
</evidence>
<keyword evidence="4" id="KW-0539">Nucleus</keyword>
<dbReference type="AlphaFoldDB" id="A0A9Q1JSA9"/>
<evidence type="ECO:0000313" key="10">
    <source>
        <dbReference type="Proteomes" id="UP001153076"/>
    </source>
</evidence>
<dbReference type="InterPro" id="IPR000253">
    <property type="entry name" value="FHA_dom"/>
</dbReference>
<evidence type="ECO:0000256" key="2">
    <source>
        <dbReference type="ARBA" id="ARBA00022763"/>
    </source>
</evidence>
<dbReference type="OrthoDB" id="552194at2759"/>
<dbReference type="SUPFAM" id="SSF49879">
    <property type="entry name" value="SMAD/FHA domain"/>
    <property type="match status" value="1"/>
</dbReference>
<feature type="transmembrane region" description="Helical" evidence="7">
    <location>
        <begin position="92"/>
        <end position="111"/>
    </location>
</feature>
<reference evidence="9" key="1">
    <citation type="submission" date="2022-04" db="EMBL/GenBank/DDBJ databases">
        <title>Carnegiea gigantea Genome sequencing and assembly v2.</title>
        <authorList>
            <person name="Copetti D."/>
            <person name="Sanderson M.J."/>
            <person name="Burquez A."/>
            <person name="Wojciechowski M.F."/>
        </authorList>
    </citation>
    <scope>NUCLEOTIDE SEQUENCE</scope>
    <source>
        <strain evidence="9">SGP5-SGP5p</strain>
        <tissue evidence="9">Aerial part</tissue>
    </source>
</reference>
<dbReference type="GO" id="GO:0000724">
    <property type="term" value="P:double-strand break repair via homologous recombination"/>
    <property type="evidence" value="ECO:0007669"/>
    <property type="project" value="TreeGrafter"/>
</dbReference>
<evidence type="ECO:0000256" key="7">
    <source>
        <dbReference type="SAM" id="Phobius"/>
    </source>
</evidence>
<feature type="compositionally biased region" description="Polar residues" evidence="6">
    <location>
        <begin position="422"/>
        <end position="448"/>
    </location>
</feature>
<keyword evidence="2" id="KW-0227">DNA damage</keyword>
<feature type="region of interest" description="Disordered" evidence="6">
    <location>
        <begin position="389"/>
        <end position="452"/>
    </location>
</feature>
<keyword evidence="7" id="KW-0472">Membrane</keyword>
<keyword evidence="10" id="KW-1185">Reference proteome</keyword>
<dbReference type="Gene3D" id="2.60.200.20">
    <property type="match status" value="1"/>
</dbReference>
<dbReference type="EMBL" id="JAKOGI010000824">
    <property type="protein sequence ID" value="KAJ8430089.1"/>
    <property type="molecule type" value="Genomic_DNA"/>
</dbReference>
<evidence type="ECO:0000313" key="9">
    <source>
        <dbReference type="EMBL" id="KAJ8430089.1"/>
    </source>
</evidence>
<feature type="transmembrane region" description="Helical" evidence="7">
    <location>
        <begin position="164"/>
        <end position="193"/>
    </location>
</feature>
<organism evidence="9 10">
    <name type="scientific">Carnegiea gigantea</name>
    <dbReference type="NCBI Taxonomy" id="171969"/>
    <lineage>
        <taxon>Eukaryota</taxon>
        <taxon>Viridiplantae</taxon>
        <taxon>Streptophyta</taxon>
        <taxon>Embryophyta</taxon>
        <taxon>Tracheophyta</taxon>
        <taxon>Spermatophyta</taxon>
        <taxon>Magnoliopsida</taxon>
        <taxon>eudicotyledons</taxon>
        <taxon>Gunneridae</taxon>
        <taxon>Pentapetalae</taxon>
        <taxon>Caryophyllales</taxon>
        <taxon>Cactineae</taxon>
        <taxon>Cactaceae</taxon>
        <taxon>Cactoideae</taxon>
        <taxon>Echinocereeae</taxon>
        <taxon>Carnegiea</taxon>
    </lineage>
</organism>
<dbReference type="Proteomes" id="UP001153076">
    <property type="component" value="Unassembled WGS sequence"/>
</dbReference>
<evidence type="ECO:0000256" key="4">
    <source>
        <dbReference type="ARBA" id="ARBA00023242"/>
    </source>
</evidence>
<dbReference type="PANTHER" id="PTHR12162">
    <property type="entry name" value="NIBRIN-RELATED"/>
    <property type="match status" value="1"/>
</dbReference>
<dbReference type="GO" id="GO:0007095">
    <property type="term" value="P:mitotic G2 DNA damage checkpoint signaling"/>
    <property type="evidence" value="ECO:0007669"/>
    <property type="project" value="InterPro"/>
</dbReference>
<comment type="similarity">
    <text evidence="5">Belongs to the Nibrin family.</text>
</comment>
<comment type="caution">
    <text evidence="9">The sequence shown here is derived from an EMBL/GenBank/DDBJ whole genome shotgun (WGS) entry which is preliminary data.</text>
</comment>
<dbReference type="InterPro" id="IPR040227">
    <property type="entry name" value="Nibrin-rel"/>
</dbReference>
<dbReference type="PROSITE" id="PS50006">
    <property type="entry name" value="FHA_DOMAIN"/>
    <property type="match status" value="1"/>
</dbReference>
<evidence type="ECO:0000256" key="1">
    <source>
        <dbReference type="ARBA" id="ARBA00004123"/>
    </source>
</evidence>
<gene>
    <name evidence="9" type="ORF">Cgig2_022691</name>
</gene>
<dbReference type="GO" id="GO:0003684">
    <property type="term" value="F:damaged DNA binding"/>
    <property type="evidence" value="ECO:0007669"/>
    <property type="project" value="TreeGrafter"/>
</dbReference>
<protein>
    <recommendedName>
        <fullName evidence="8">FHA domain-containing protein</fullName>
    </recommendedName>
</protein>
<feature type="domain" description="FHA" evidence="8">
    <location>
        <begin position="1"/>
        <end position="60"/>
    </location>
</feature>